<gene>
    <name evidence="3" type="primary">LOC101503596</name>
</gene>
<keyword evidence="1" id="KW-0732">Signal</keyword>
<evidence type="ECO:0000256" key="1">
    <source>
        <dbReference type="SAM" id="SignalP"/>
    </source>
</evidence>
<sequence>MASLFLSSIVIFLSAVSAIESAALDVLPVHAFHKTSNSVLPNGVPIVPIHPLSEPILPPKPNHVLPTGEPVHVYPLSEPILPPNGVYPLSEPILPPNGVYPLSEPVLPPKSNHVYPLSEPVLPPKLNHVLPTGEPAPVHAIPRSRKIKF</sequence>
<evidence type="ECO:0000313" key="3">
    <source>
        <dbReference type="RefSeq" id="XP_027186021.1"/>
    </source>
</evidence>
<dbReference type="Proteomes" id="UP000087171">
    <property type="component" value="Unplaced"/>
</dbReference>
<keyword evidence="2" id="KW-1185">Reference proteome</keyword>
<reference evidence="3" key="1">
    <citation type="submission" date="2025-08" db="UniProtKB">
        <authorList>
            <consortium name="RefSeq"/>
        </authorList>
    </citation>
    <scope>IDENTIFICATION</scope>
    <source>
        <tissue evidence="3">Etiolated seedlings</tissue>
    </source>
</reference>
<proteinExistence type="predicted"/>
<name>A0A3Q7XQK9_CICAR</name>
<evidence type="ECO:0000313" key="2">
    <source>
        <dbReference type="Proteomes" id="UP000087171"/>
    </source>
</evidence>
<dbReference type="AlphaFoldDB" id="A0A3Q7XQK9"/>
<feature type="chain" id="PRO_5018775672" evidence="1">
    <location>
        <begin position="19"/>
        <end position="149"/>
    </location>
</feature>
<accession>A0A3Q7XQK9</accession>
<feature type="signal peptide" evidence="1">
    <location>
        <begin position="1"/>
        <end position="18"/>
    </location>
</feature>
<dbReference type="RefSeq" id="XP_027186021.1">
    <property type="nucleotide sequence ID" value="XM_027330220.1"/>
</dbReference>
<organism evidence="2 3">
    <name type="scientific">Cicer arietinum</name>
    <name type="common">Chickpea</name>
    <name type="synonym">Garbanzo</name>
    <dbReference type="NCBI Taxonomy" id="3827"/>
    <lineage>
        <taxon>Eukaryota</taxon>
        <taxon>Viridiplantae</taxon>
        <taxon>Streptophyta</taxon>
        <taxon>Embryophyta</taxon>
        <taxon>Tracheophyta</taxon>
        <taxon>Spermatophyta</taxon>
        <taxon>Magnoliopsida</taxon>
        <taxon>eudicotyledons</taxon>
        <taxon>Gunneridae</taxon>
        <taxon>Pentapetalae</taxon>
        <taxon>rosids</taxon>
        <taxon>fabids</taxon>
        <taxon>Fabales</taxon>
        <taxon>Fabaceae</taxon>
        <taxon>Papilionoideae</taxon>
        <taxon>50 kb inversion clade</taxon>
        <taxon>NPAAA clade</taxon>
        <taxon>Hologalegina</taxon>
        <taxon>IRL clade</taxon>
        <taxon>Cicereae</taxon>
        <taxon>Cicer</taxon>
    </lineage>
</organism>
<dbReference type="OrthoDB" id="10531870at2759"/>
<protein>
    <submittedName>
        <fullName evidence="3">Merozoite surface protein CMZ-8-like</fullName>
    </submittedName>
</protein>
<dbReference type="PaxDb" id="3827-XP_004513626.1"/>